<evidence type="ECO:0000313" key="1">
    <source>
        <dbReference type="EMBL" id="KAJ0014276.1"/>
    </source>
</evidence>
<evidence type="ECO:0000313" key="2">
    <source>
        <dbReference type="Proteomes" id="UP001163603"/>
    </source>
</evidence>
<dbReference type="Proteomes" id="UP001163603">
    <property type="component" value="Chromosome 13"/>
</dbReference>
<organism evidence="1 2">
    <name type="scientific">Pistacia integerrima</name>
    <dbReference type="NCBI Taxonomy" id="434235"/>
    <lineage>
        <taxon>Eukaryota</taxon>
        <taxon>Viridiplantae</taxon>
        <taxon>Streptophyta</taxon>
        <taxon>Embryophyta</taxon>
        <taxon>Tracheophyta</taxon>
        <taxon>Spermatophyta</taxon>
        <taxon>Magnoliopsida</taxon>
        <taxon>eudicotyledons</taxon>
        <taxon>Gunneridae</taxon>
        <taxon>Pentapetalae</taxon>
        <taxon>rosids</taxon>
        <taxon>malvids</taxon>
        <taxon>Sapindales</taxon>
        <taxon>Anacardiaceae</taxon>
        <taxon>Pistacia</taxon>
    </lineage>
</organism>
<keyword evidence="2" id="KW-1185">Reference proteome</keyword>
<dbReference type="EMBL" id="CM047748">
    <property type="protein sequence ID" value="KAJ0014276.1"/>
    <property type="molecule type" value="Genomic_DNA"/>
</dbReference>
<comment type="caution">
    <text evidence="1">The sequence shown here is derived from an EMBL/GenBank/DDBJ whole genome shotgun (WGS) entry which is preliminary data.</text>
</comment>
<accession>A0ACC0XCG1</accession>
<name>A0ACC0XCG1_9ROSI</name>
<sequence>MKSADCSNLQHVKCQPVVDLPRQLIWVISVDIVLVYPLVGFAACLIMCRCGSHDRNLYALHYRNHCCVYKLQCGGSIFGSPAIDEVHETLYVSSTSGRVTAISVKVKGNFN</sequence>
<reference evidence="2" key="1">
    <citation type="journal article" date="2023" name="G3 (Bethesda)">
        <title>Genome assembly and association tests identify interacting loci associated with vigor, precocity, and sex in interspecific pistachio rootstocks.</title>
        <authorList>
            <person name="Palmer W."/>
            <person name="Jacygrad E."/>
            <person name="Sagayaradj S."/>
            <person name="Cavanaugh K."/>
            <person name="Han R."/>
            <person name="Bertier L."/>
            <person name="Beede B."/>
            <person name="Kafkas S."/>
            <person name="Golino D."/>
            <person name="Preece J."/>
            <person name="Michelmore R."/>
        </authorList>
    </citation>
    <scope>NUCLEOTIDE SEQUENCE [LARGE SCALE GENOMIC DNA]</scope>
</reference>
<protein>
    <submittedName>
        <fullName evidence="1">Uncharacterized protein</fullName>
    </submittedName>
</protein>
<proteinExistence type="predicted"/>
<gene>
    <name evidence="1" type="ORF">Pint_20852</name>
</gene>